<gene>
    <name evidence="2" type="ORF">Poly59_16250</name>
</gene>
<keyword evidence="3" id="KW-1185">Reference proteome</keyword>
<keyword evidence="1" id="KW-1133">Transmembrane helix</keyword>
<accession>A0A5C6F1U2</accession>
<feature type="transmembrane region" description="Helical" evidence="1">
    <location>
        <begin position="12"/>
        <end position="35"/>
    </location>
</feature>
<reference evidence="2 3" key="1">
    <citation type="submission" date="2019-02" db="EMBL/GenBank/DDBJ databases">
        <title>Deep-cultivation of Planctomycetes and their phenomic and genomic characterization uncovers novel biology.</title>
        <authorList>
            <person name="Wiegand S."/>
            <person name="Jogler M."/>
            <person name="Boedeker C."/>
            <person name="Pinto D."/>
            <person name="Vollmers J."/>
            <person name="Rivas-Marin E."/>
            <person name="Kohn T."/>
            <person name="Peeters S.H."/>
            <person name="Heuer A."/>
            <person name="Rast P."/>
            <person name="Oberbeckmann S."/>
            <person name="Bunk B."/>
            <person name="Jeske O."/>
            <person name="Meyerdierks A."/>
            <person name="Storesund J.E."/>
            <person name="Kallscheuer N."/>
            <person name="Luecker S."/>
            <person name="Lage O.M."/>
            <person name="Pohl T."/>
            <person name="Merkel B.J."/>
            <person name="Hornburger P."/>
            <person name="Mueller R.-W."/>
            <person name="Bruemmer F."/>
            <person name="Labrenz M."/>
            <person name="Spormann A.M."/>
            <person name="Op Den Camp H."/>
            <person name="Overmann J."/>
            <person name="Amann R."/>
            <person name="Jetten M.S.M."/>
            <person name="Mascher T."/>
            <person name="Medema M.H."/>
            <person name="Devos D.P."/>
            <person name="Kaster A.-K."/>
            <person name="Ovreas L."/>
            <person name="Rohde M."/>
            <person name="Galperin M.Y."/>
            <person name="Jogler C."/>
        </authorList>
    </citation>
    <scope>NUCLEOTIDE SEQUENCE [LARGE SCALE GENOMIC DNA]</scope>
    <source>
        <strain evidence="2 3">Poly59</strain>
    </source>
</reference>
<name>A0A5C6F1U2_9BACT</name>
<evidence type="ECO:0000256" key="1">
    <source>
        <dbReference type="SAM" id="Phobius"/>
    </source>
</evidence>
<dbReference type="Proteomes" id="UP000317977">
    <property type="component" value="Unassembled WGS sequence"/>
</dbReference>
<organism evidence="2 3">
    <name type="scientific">Rubripirellula reticaptiva</name>
    <dbReference type="NCBI Taxonomy" id="2528013"/>
    <lineage>
        <taxon>Bacteria</taxon>
        <taxon>Pseudomonadati</taxon>
        <taxon>Planctomycetota</taxon>
        <taxon>Planctomycetia</taxon>
        <taxon>Pirellulales</taxon>
        <taxon>Pirellulaceae</taxon>
        <taxon>Rubripirellula</taxon>
    </lineage>
</organism>
<comment type="caution">
    <text evidence="2">The sequence shown here is derived from an EMBL/GenBank/DDBJ whole genome shotgun (WGS) entry which is preliminary data.</text>
</comment>
<sequence>MLRLVSRGGEGVAFFAIGALILWLGNDFVWTGAVIDYGSTANRRADPFSPVFKYRRCAF</sequence>
<dbReference type="AlphaFoldDB" id="A0A5C6F1U2"/>
<keyword evidence="1" id="KW-0812">Transmembrane</keyword>
<proteinExistence type="predicted"/>
<protein>
    <submittedName>
        <fullName evidence="2">Uncharacterized protein</fullName>
    </submittedName>
</protein>
<keyword evidence="1" id="KW-0472">Membrane</keyword>
<evidence type="ECO:0000313" key="2">
    <source>
        <dbReference type="EMBL" id="TWU55328.1"/>
    </source>
</evidence>
<dbReference type="EMBL" id="SJPX01000002">
    <property type="protein sequence ID" value="TWU55328.1"/>
    <property type="molecule type" value="Genomic_DNA"/>
</dbReference>
<evidence type="ECO:0000313" key="3">
    <source>
        <dbReference type="Proteomes" id="UP000317977"/>
    </source>
</evidence>